<accession>A0ABQ1G8T4</accession>
<evidence type="ECO:0000256" key="1">
    <source>
        <dbReference type="ARBA" id="ARBA00004429"/>
    </source>
</evidence>
<sequence length="142" mass="14624">MHPWLFAALGGGLIGLSAVLLMGTLGRIAGISGIAAGLLSRTLAGDRAWRVCFVFGLATAPVFLRWWPDIHVGVPQVGWPWMVAAGLLVGVGTKLGSGCTSGHGVCGMARLSSRSMLATVVFMSVAIATVYVVRHVLGGLPA</sequence>
<dbReference type="Proteomes" id="UP000620046">
    <property type="component" value="Unassembled WGS sequence"/>
</dbReference>
<name>A0ABQ1G8T4_9GAMM</name>
<organism evidence="10 11">
    <name type="scientific">Dyella nitratireducens</name>
    <dbReference type="NCBI Taxonomy" id="1849580"/>
    <lineage>
        <taxon>Bacteria</taxon>
        <taxon>Pseudomonadati</taxon>
        <taxon>Pseudomonadota</taxon>
        <taxon>Gammaproteobacteria</taxon>
        <taxon>Lysobacterales</taxon>
        <taxon>Rhodanobacteraceae</taxon>
        <taxon>Dyella</taxon>
    </lineage>
</organism>
<evidence type="ECO:0000256" key="5">
    <source>
        <dbReference type="ARBA" id="ARBA00022692"/>
    </source>
</evidence>
<feature type="transmembrane region" description="Helical" evidence="9">
    <location>
        <begin position="48"/>
        <end position="67"/>
    </location>
</feature>
<gene>
    <name evidence="10" type="ORF">GCM10010981_30310</name>
</gene>
<feature type="transmembrane region" description="Helical" evidence="9">
    <location>
        <begin position="6"/>
        <end position="28"/>
    </location>
</feature>
<comment type="similarity">
    <text evidence="8">Belongs to the TsuA/YedE (TC 9.B.102) family.</text>
</comment>
<comment type="subcellular location">
    <subcellularLocation>
        <location evidence="1">Cell inner membrane</location>
        <topology evidence="1">Multi-pass membrane protein</topology>
    </subcellularLocation>
</comment>
<evidence type="ECO:0000256" key="7">
    <source>
        <dbReference type="ARBA" id="ARBA00023136"/>
    </source>
</evidence>
<evidence type="ECO:0000256" key="6">
    <source>
        <dbReference type="ARBA" id="ARBA00022989"/>
    </source>
</evidence>
<reference evidence="11" key="1">
    <citation type="journal article" date="2019" name="Int. J. Syst. Evol. Microbiol.">
        <title>The Global Catalogue of Microorganisms (GCM) 10K type strain sequencing project: providing services to taxonomists for standard genome sequencing and annotation.</title>
        <authorList>
            <consortium name="The Broad Institute Genomics Platform"/>
            <consortium name="The Broad Institute Genome Sequencing Center for Infectious Disease"/>
            <person name="Wu L."/>
            <person name="Ma J."/>
        </authorList>
    </citation>
    <scope>NUCLEOTIDE SEQUENCE [LARGE SCALE GENOMIC DNA]</scope>
    <source>
        <strain evidence="11">CGMCC 1.15439</strain>
    </source>
</reference>
<dbReference type="PANTHER" id="PTHR30574">
    <property type="entry name" value="INNER MEMBRANE PROTEIN YEDE"/>
    <property type="match status" value="1"/>
</dbReference>
<keyword evidence="3" id="KW-1003">Cell membrane</keyword>
<keyword evidence="5 9" id="KW-0812">Transmembrane</keyword>
<evidence type="ECO:0000313" key="11">
    <source>
        <dbReference type="Proteomes" id="UP000620046"/>
    </source>
</evidence>
<evidence type="ECO:0000256" key="4">
    <source>
        <dbReference type="ARBA" id="ARBA00022519"/>
    </source>
</evidence>
<evidence type="ECO:0000256" key="9">
    <source>
        <dbReference type="SAM" id="Phobius"/>
    </source>
</evidence>
<keyword evidence="7 9" id="KW-0472">Membrane</keyword>
<evidence type="ECO:0000256" key="2">
    <source>
        <dbReference type="ARBA" id="ARBA00022448"/>
    </source>
</evidence>
<dbReference type="InterPro" id="IPR007272">
    <property type="entry name" value="Sulf_transp_TsuA/YedE"/>
</dbReference>
<keyword evidence="2" id="KW-0813">Transport</keyword>
<keyword evidence="4" id="KW-0997">Cell inner membrane</keyword>
<comment type="caution">
    <text evidence="10">The sequence shown here is derived from an EMBL/GenBank/DDBJ whole genome shotgun (WGS) entry which is preliminary data.</text>
</comment>
<proteinExistence type="inferred from homology"/>
<evidence type="ECO:0000313" key="10">
    <source>
        <dbReference type="EMBL" id="GGA38987.1"/>
    </source>
</evidence>
<dbReference type="PANTHER" id="PTHR30574:SF1">
    <property type="entry name" value="SULPHUR TRANSPORT DOMAIN-CONTAINING PROTEIN"/>
    <property type="match status" value="1"/>
</dbReference>
<protein>
    <submittedName>
        <fullName evidence="10">Membrane protein</fullName>
    </submittedName>
</protein>
<feature type="transmembrane region" description="Helical" evidence="9">
    <location>
        <begin position="79"/>
        <end position="96"/>
    </location>
</feature>
<keyword evidence="11" id="KW-1185">Reference proteome</keyword>
<dbReference type="EMBL" id="BMJA01000002">
    <property type="protein sequence ID" value="GGA38987.1"/>
    <property type="molecule type" value="Genomic_DNA"/>
</dbReference>
<evidence type="ECO:0000256" key="3">
    <source>
        <dbReference type="ARBA" id="ARBA00022475"/>
    </source>
</evidence>
<feature type="transmembrane region" description="Helical" evidence="9">
    <location>
        <begin position="117"/>
        <end position="137"/>
    </location>
</feature>
<keyword evidence="6 9" id="KW-1133">Transmembrane helix</keyword>
<evidence type="ECO:0000256" key="8">
    <source>
        <dbReference type="ARBA" id="ARBA00035655"/>
    </source>
</evidence>
<dbReference type="RefSeq" id="WP_188795110.1">
    <property type="nucleotide sequence ID" value="NZ_BMJA01000002.1"/>
</dbReference>